<protein>
    <submittedName>
        <fullName evidence="1">Uncharacterized protein</fullName>
    </submittedName>
</protein>
<organism evidence="1 2">
    <name type="scientific">Fusarium vanettenii (strain ATCC MYA-4622 / CBS 123669 / FGSC 9596 / NRRL 45880 / 77-13-4)</name>
    <name type="common">Fusarium solani subsp. pisi</name>
    <dbReference type="NCBI Taxonomy" id="660122"/>
    <lineage>
        <taxon>Eukaryota</taxon>
        <taxon>Fungi</taxon>
        <taxon>Dikarya</taxon>
        <taxon>Ascomycota</taxon>
        <taxon>Pezizomycotina</taxon>
        <taxon>Sordariomycetes</taxon>
        <taxon>Hypocreomycetidae</taxon>
        <taxon>Hypocreales</taxon>
        <taxon>Nectriaceae</taxon>
        <taxon>Fusarium</taxon>
        <taxon>Fusarium solani species complex</taxon>
        <taxon>Fusarium vanettenii</taxon>
    </lineage>
</organism>
<dbReference type="OrthoDB" id="5085784at2759"/>
<proteinExistence type="predicted"/>
<dbReference type="VEuPathDB" id="FungiDB:NECHADRAFT_80839"/>
<evidence type="ECO:0000313" key="2">
    <source>
        <dbReference type="Proteomes" id="UP000005206"/>
    </source>
</evidence>
<reference evidence="1 2" key="1">
    <citation type="journal article" date="2009" name="PLoS Genet.">
        <title>The genome of Nectria haematococca: contribution of supernumerary chromosomes to gene expansion.</title>
        <authorList>
            <person name="Coleman J.J."/>
            <person name="Rounsley S.D."/>
            <person name="Rodriguez-Carres M."/>
            <person name="Kuo A."/>
            <person name="Wasmann C.C."/>
            <person name="Grimwood J."/>
            <person name="Schmutz J."/>
            <person name="Taga M."/>
            <person name="White G.J."/>
            <person name="Zhou S."/>
            <person name="Schwartz D.C."/>
            <person name="Freitag M."/>
            <person name="Ma L.J."/>
            <person name="Danchin E.G."/>
            <person name="Henrissat B."/>
            <person name="Coutinho P.M."/>
            <person name="Nelson D.R."/>
            <person name="Straney D."/>
            <person name="Napoli C.A."/>
            <person name="Barker B.M."/>
            <person name="Gribskov M."/>
            <person name="Rep M."/>
            <person name="Kroken S."/>
            <person name="Molnar I."/>
            <person name="Rensing C."/>
            <person name="Kennell J.C."/>
            <person name="Zamora J."/>
            <person name="Farman M.L."/>
            <person name="Selker E.U."/>
            <person name="Salamov A."/>
            <person name="Shapiro H."/>
            <person name="Pangilinan J."/>
            <person name="Lindquist E."/>
            <person name="Lamers C."/>
            <person name="Grigoriev I.V."/>
            <person name="Geiser D.M."/>
            <person name="Covert S.F."/>
            <person name="Temporini E."/>
            <person name="Vanetten H.D."/>
        </authorList>
    </citation>
    <scope>NUCLEOTIDE SEQUENCE [LARGE SCALE GENOMIC DNA]</scope>
    <source>
        <strain evidence="2">ATCC MYA-4622 / CBS 123669 / FGSC 9596 / NRRL 45880 / 77-13-4</strain>
    </source>
</reference>
<dbReference type="GeneID" id="9668336"/>
<dbReference type="KEGG" id="nhe:NECHADRAFT_80839"/>
<dbReference type="HOGENOM" id="CLU_1124817_0_0_1"/>
<sequence length="247" mass="28105">MEQHLPLQPDQDLVVAEEVDRQVDVLGSVAPGHSEEAIFIDRRDLWSSFFGYSLSIRRRLARHLALLQAIREASPSGYAITDASQDKNPVRFLSWLRCFRDKPTPRDPSVKPDRMMLKINKDMALSDLNHMLDILDIAKMLPKPSRPPFSPRWALWTVGCSTLSAVASLESLEVVAGLLRAWALVGVTHLLAPIIWDVISDYFLDYNLDCLEKQLQGLKRGFENGTITERNRKAMDSWHMEIRSGVR</sequence>
<dbReference type="Proteomes" id="UP000005206">
    <property type="component" value="Chromosome 5"/>
</dbReference>
<keyword evidence="2" id="KW-1185">Reference proteome</keyword>
<dbReference type="InParanoid" id="C7YSS9"/>
<gene>
    <name evidence="1" type="ORF">NECHADRAFT_80839</name>
</gene>
<name>C7YSS9_FUSV7</name>
<dbReference type="RefSeq" id="XP_003051413.1">
    <property type="nucleotide sequence ID" value="XM_003051367.1"/>
</dbReference>
<accession>C7YSS9</accession>
<dbReference type="AlphaFoldDB" id="C7YSS9"/>
<dbReference type="EMBL" id="GG698899">
    <property type="protein sequence ID" value="EEU45700.1"/>
    <property type="molecule type" value="Genomic_DNA"/>
</dbReference>
<evidence type="ECO:0000313" key="1">
    <source>
        <dbReference type="EMBL" id="EEU45700.1"/>
    </source>
</evidence>